<gene>
    <name evidence="1" type="ORF">Nepgr_032244</name>
</gene>
<dbReference type="AlphaFoldDB" id="A0AAD3TJM7"/>
<protein>
    <submittedName>
        <fullName evidence="1">Uncharacterized protein</fullName>
    </submittedName>
</protein>
<evidence type="ECO:0000313" key="2">
    <source>
        <dbReference type="Proteomes" id="UP001279734"/>
    </source>
</evidence>
<accession>A0AAD3TJM7</accession>
<keyword evidence="2" id="KW-1185">Reference proteome</keyword>
<proteinExistence type="predicted"/>
<dbReference type="EMBL" id="BSYO01000038">
    <property type="protein sequence ID" value="GMH30401.1"/>
    <property type="molecule type" value="Genomic_DNA"/>
</dbReference>
<organism evidence="1 2">
    <name type="scientific">Nepenthes gracilis</name>
    <name type="common">Slender pitcher plant</name>
    <dbReference type="NCBI Taxonomy" id="150966"/>
    <lineage>
        <taxon>Eukaryota</taxon>
        <taxon>Viridiplantae</taxon>
        <taxon>Streptophyta</taxon>
        <taxon>Embryophyta</taxon>
        <taxon>Tracheophyta</taxon>
        <taxon>Spermatophyta</taxon>
        <taxon>Magnoliopsida</taxon>
        <taxon>eudicotyledons</taxon>
        <taxon>Gunneridae</taxon>
        <taxon>Pentapetalae</taxon>
        <taxon>Caryophyllales</taxon>
        <taxon>Nepenthaceae</taxon>
        <taxon>Nepenthes</taxon>
    </lineage>
</organism>
<name>A0AAD3TJM7_NEPGR</name>
<sequence length="95" mass="10312">MLQLAANMIQSQIGWAALRLVNSLLTAHQNCIPNLVSRLTEKPKQTFHALPAASKLVILLTGTTQQAFHASPAANVIQGQGRYFGLTSNTQTKQE</sequence>
<evidence type="ECO:0000313" key="1">
    <source>
        <dbReference type="EMBL" id="GMH30401.1"/>
    </source>
</evidence>
<reference evidence="1" key="1">
    <citation type="submission" date="2023-05" db="EMBL/GenBank/DDBJ databases">
        <title>Nepenthes gracilis genome sequencing.</title>
        <authorList>
            <person name="Fukushima K."/>
        </authorList>
    </citation>
    <scope>NUCLEOTIDE SEQUENCE</scope>
    <source>
        <strain evidence="1">SING2019-196</strain>
    </source>
</reference>
<dbReference type="Proteomes" id="UP001279734">
    <property type="component" value="Unassembled WGS sequence"/>
</dbReference>
<comment type="caution">
    <text evidence="1">The sequence shown here is derived from an EMBL/GenBank/DDBJ whole genome shotgun (WGS) entry which is preliminary data.</text>
</comment>